<organism evidence="2 3">
    <name type="scientific">Flavobacterium orientale</name>
    <dbReference type="NCBI Taxonomy" id="1756020"/>
    <lineage>
        <taxon>Bacteria</taxon>
        <taxon>Pseudomonadati</taxon>
        <taxon>Bacteroidota</taxon>
        <taxon>Flavobacteriia</taxon>
        <taxon>Flavobacteriales</taxon>
        <taxon>Flavobacteriaceae</taxon>
        <taxon>Flavobacterium</taxon>
    </lineage>
</organism>
<reference evidence="2" key="2">
    <citation type="submission" date="2020-09" db="EMBL/GenBank/DDBJ databases">
        <authorList>
            <person name="Sun Q."/>
            <person name="Zhou Y."/>
        </authorList>
    </citation>
    <scope>NUCLEOTIDE SEQUENCE</scope>
    <source>
        <strain evidence="2">CGMCC 1.12506</strain>
    </source>
</reference>
<dbReference type="GO" id="GO:0016757">
    <property type="term" value="F:glycosyltransferase activity"/>
    <property type="evidence" value="ECO:0007669"/>
    <property type="project" value="InterPro"/>
</dbReference>
<protein>
    <recommendedName>
        <fullName evidence="1">Exostosin GT47 domain-containing protein</fullName>
    </recommendedName>
</protein>
<dbReference type="Pfam" id="PF03016">
    <property type="entry name" value="Exostosin_GT47"/>
    <property type="match status" value="1"/>
</dbReference>
<dbReference type="InterPro" id="IPR040911">
    <property type="entry name" value="Exostosin_GT47"/>
</dbReference>
<dbReference type="InterPro" id="IPR004263">
    <property type="entry name" value="Exostosin"/>
</dbReference>
<dbReference type="PANTHER" id="PTHR11062:SF73">
    <property type="entry name" value="EXOSTOSIN-LIKE 3"/>
    <property type="match status" value="1"/>
</dbReference>
<dbReference type="AlphaFoldDB" id="A0A916XVS3"/>
<comment type="caution">
    <text evidence="2">The sequence shown here is derived from an EMBL/GenBank/DDBJ whole genome shotgun (WGS) entry which is preliminary data.</text>
</comment>
<accession>A0A916XVS3</accession>
<evidence type="ECO:0000313" key="2">
    <source>
        <dbReference type="EMBL" id="GGD15035.1"/>
    </source>
</evidence>
<dbReference type="RefSeq" id="WP_188360690.1">
    <property type="nucleotide sequence ID" value="NZ_BMFG01000001.1"/>
</dbReference>
<reference evidence="2" key="1">
    <citation type="journal article" date="2014" name="Int. J. Syst. Evol. Microbiol.">
        <title>Complete genome sequence of Corynebacterium casei LMG S-19264T (=DSM 44701T), isolated from a smear-ripened cheese.</title>
        <authorList>
            <consortium name="US DOE Joint Genome Institute (JGI-PGF)"/>
            <person name="Walter F."/>
            <person name="Albersmeier A."/>
            <person name="Kalinowski J."/>
            <person name="Ruckert C."/>
        </authorList>
    </citation>
    <scope>NUCLEOTIDE SEQUENCE</scope>
    <source>
        <strain evidence="2">CGMCC 1.12506</strain>
    </source>
</reference>
<feature type="domain" description="Exostosin GT47" evidence="1">
    <location>
        <begin position="235"/>
        <end position="302"/>
    </location>
</feature>
<dbReference type="EMBL" id="BMFG01000001">
    <property type="protein sequence ID" value="GGD15035.1"/>
    <property type="molecule type" value="Genomic_DNA"/>
</dbReference>
<dbReference type="PANTHER" id="PTHR11062">
    <property type="entry name" value="EXOSTOSIN HEPARAN SULFATE GLYCOSYLTRANSFERASE -RELATED"/>
    <property type="match status" value="1"/>
</dbReference>
<dbReference type="Proteomes" id="UP000625735">
    <property type="component" value="Unassembled WGS sequence"/>
</dbReference>
<evidence type="ECO:0000313" key="3">
    <source>
        <dbReference type="Proteomes" id="UP000625735"/>
    </source>
</evidence>
<proteinExistence type="predicted"/>
<evidence type="ECO:0000259" key="1">
    <source>
        <dbReference type="Pfam" id="PF03016"/>
    </source>
</evidence>
<sequence length="353" mass="41314">MIKIFIPSIDFTGTNKLQLFVLTRPFYTAEGWRNDLKLKERWGIADTFHYTDSPDEASFMLLPLPVNYYVNSGQLKELKAYNLLCLENDIKGFGYISGDFGKAYPEFSQFTYFRMGGFKSQLSDKNHGFPVSLSDHFQKIYGLEEPIPRDKSATPSIGFCGHATDSTLKRGKELLKCVLENGKRFLQNPFRNDWEPLFASAFERWYLLQTLANARDLHCNFIFRKHYRGGVDNLTEQKRTTKEYYDNLMQSDYVLCVRGAGNFSVRLYETLLMGKIPIFVNTDCLLPLTDEVDWKQHVVWVEWEERHLITFKLLEFHKAISNEAFKEMQYKNRKLWKEILTVAHYMKKTGNAL</sequence>
<keyword evidence="3" id="KW-1185">Reference proteome</keyword>
<gene>
    <name evidence="2" type="ORF">GCM10011343_02560</name>
</gene>
<name>A0A916XVS3_9FLAO</name>